<evidence type="ECO:0008006" key="4">
    <source>
        <dbReference type="Google" id="ProtNLM"/>
    </source>
</evidence>
<sequence length="277" mass="31084">MFRLEMQRIGWALCCWLGGETAAVSWIDVEMPHCRLDGTFTLSLLALGGSNVGAAARYRDLVILMGARAAGTSRRSVTPSSELQTPLFSAWQGRCKYHRSERNEGANAPVRAMPRELHRIKVTASRLRRSIVWRCKNCSACTEVPFVQSYLVRKKSGRWPRCGNVQRVASQLRVCIRLADYQIKSHTVEGRSMLVYTGDGGQRHRPRLMDKARARHRKGEGSRACVCVCGDVHNKAAVWMRRWVQSARQYCGGNDVDGSVLHATSVFSWSTVTRPSC</sequence>
<name>A0A2H3JAW6_WOLCO</name>
<keyword evidence="1" id="KW-0732">Signal</keyword>
<feature type="signal peptide" evidence="1">
    <location>
        <begin position="1"/>
        <end position="23"/>
    </location>
</feature>
<evidence type="ECO:0000313" key="2">
    <source>
        <dbReference type="EMBL" id="PCH36953.1"/>
    </source>
</evidence>
<evidence type="ECO:0000256" key="1">
    <source>
        <dbReference type="SAM" id="SignalP"/>
    </source>
</evidence>
<reference evidence="2 3" key="1">
    <citation type="journal article" date="2012" name="Science">
        <title>The Paleozoic origin of enzymatic lignin decomposition reconstructed from 31 fungal genomes.</title>
        <authorList>
            <person name="Floudas D."/>
            <person name="Binder M."/>
            <person name="Riley R."/>
            <person name="Barry K."/>
            <person name="Blanchette R.A."/>
            <person name="Henrissat B."/>
            <person name="Martinez A.T."/>
            <person name="Otillar R."/>
            <person name="Spatafora J.W."/>
            <person name="Yadav J.S."/>
            <person name="Aerts A."/>
            <person name="Benoit I."/>
            <person name="Boyd A."/>
            <person name="Carlson A."/>
            <person name="Copeland A."/>
            <person name="Coutinho P.M."/>
            <person name="de Vries R.P."/>
            <person name="Ferreira P."/>
            <person name="Findley K."/>
            <person name="Foster B."/>
            <person name="Gaskell J."/>
            <person name="Glotzer D."/>
            <person name="Gorecki P."/>
            <person name="Heitman J."/>
            <person name="Hesse C."/>
            <person name="Hori C."/>
            <person name="Igarashi K."/>
            <person name="Jurgens J.A."/>
            <person name="Kallen N."/>
            <person name="Kersten P."/>
            <person name="Kohler A."/>
            <person name="Kuees U."/>
            <person name="Kumar T.K.A."/>
            <person name="Kuo A."/>
            <person name="LaButti K."/>
            <person name="Larrondo L.F."/>
            <person name="Lindquist E."/>
            <person name="Ling A."/>
            <person name="Lombard V."/>
            <person name="Lucas S."/>
            <person name="Lundell T."/>
            <person name="Martin R."/>
            <person name="McLaughlin D.J."/>
            <person name="Morgenstern I."/>
            <person name="Morin E."/>
            <person name="Murat C."/>
            <person name="Nagy L.G."/>
            <person name="Nolan M."/>
            <person name="Ohm R.A."/>
            <person name="Patyshakuliyeva A."/>
            <person name="Rokas A."/>
            <person name="Ruiz-Duenas F.J."/>
            <person name="Sabat G."/>
            <person name="Salamov A."/>
            <person name="Samejima M."/>
            <person name="Schmutz J."/>
            <person name="Slot J.C."/>
            <person name="St John F."/>
            <person name="Stenlid J."/>
            <person name="Sun H."/>
            <person name="Sun S."/>
            <person name="Syed K."/>
            <person name="Tsang A."/>
            <person name="Wiebenga A."/>
            <person name="Young D."/>
            <person name="Pisabarro A."/>
            <person name="Eastwood D.C."/>
            <person name="Martin F."/>
            <person name="Cullen D."/>
            <person name="Grigoriev I.V."/>
            <person name="Hibbett D.S."/>
        </authorList>
    </citation>
    <scope>NUCLEOTIDE SEQUENCE [LARGE SCALE GENOMIC DNA]</scope>
    <source>
        <strain evidence="2 3">MD-104</strain>
    </source>
</reference>
<dbReference type="Proteomes" id="UP000218811">
    <property type="component" value="Unassembled WGS sequence"/>
</dbReference>
<accession>A0A2H3JAW6</accession>
<organism evidence="2 3">
    <name type="scientific">Wolfiporia cocos (strain MD-104)</name>
    <name type="common">Brown rot fungus</name>
    <dbReference type="NCBI Taxonomy" id="742152"/>
    <lineage>
        <taxon>Eukaryota</taxon>
        <taxon>Fungi</taxon>
        <taxon>Dikarya</taxon>
        <taxon>Basidiomycota</taxon>
        <taxon>Agaricomycotina</taxon>
        <taxon>Agaricomycetes</taxon>
        <taxon>Polyporales</taxon>
        <taxon>Phaeolaceae</taxon>
        <taxon>Wolfiporia</taxon>
    </lineage>
</organism>
<dbReference type="AlphaFoldDB" id="A0A2H3JAW6"/>
<proteinExistence type="predicted"/>
<dbReference type="EMBL" id="KB467898">
    <property type="protein sequence ID" value="PCH36953.1"/>
    <property type="molecule type" value="Genomic_DNA"/>
</dbReference>
<evidence type="ECO:0000313" key="3">
    <source>
        <dbReference type="Proteomes" id="UP000218811"/>
    </source>
</evidence>
<feature type="chain" id="PRO_5013621893" description="Secreted protein" evidence="1">
    <location>
        <begin position="24"/>
        <end position="277"/>
    </location>
</feature>
<keyword evidence="3" id="KW-1185">Reference proteome</keyword>
<gene>
    <name evidence="2" type="ORF">WOLCODRAFT_146482</name>
</gene>
<protein>
    <recommendedName>
        <fullName evidence="4">Secreted protein</fullName>
    </recommendedName>
</protein>